<sequence length="308" mass="34494">MNIKQNRILIFGAGVIGSVYALRFAQYGLDVTLLARGKRLDALKRNGLRYNDNGTIKQISIKTIEKLENDDIYDFIFVPVRYDQAESALSAVKHNQSKNIVTLTNTVGYDTWLEIVGDRLLPGFPGAGGDIKEGVLYAQFGSEKHQGTIFGEINGQMTARVKELAQIFETANLHYEIQNDIQAFHISHAALAVVNKHFYSNDGMVDLETARSESTLSKIAADIKQNLRLVEQAGIPVIPPETKSMGELSETDIISRYSRMLSNDFIIDVKLGNHAVSQKAEIMLLDEMFHKKLFFGDMPNFSLKHLEK</sequence>
<dbReference type="InterPro" id="IPR036291">
    <property type="entry name" value="NAD(P)-bd_dom_sf"/>
</dbReference>
<reference evidence="2 3" key="1">
    <citation type="submission" date="2024-09" db="EMBL/GenBank/DDBJ databases">
        <authorList>
            <person name="Ruan L."/>
        </authorList>
    </citation>
    <scope>NUCLEOTIDE SEQUENCE [LARGE SCALE GENOMIC DNA]</scope>
    <source>
        <strain evidence="2 3">D33</strain>
    </source>
</reference>
<dbReference type="SUPFAM" id="SSF51735">
    <property type="entry name" value="NAD(P)-binding Rossmann-fold domains"/>
    <property type="match status" value="1"/>
</dbReference>
<evidence type="ECO:0000313" key="3">
    <source>
        <dbReference type="Proteomes" id="UP001580407"/>
    </source>
</evidence>
<organism evidence="2 3">
    <name type="scientific">Paenibacillus terreus</name>
    <dbReference type="NCBI Taxonomy" id="1387834"/>
    <lineage>
        <taxon>Bacteria</taxon>
        <taxon>Bacillati</taxon>
        <taxon>Bacillota</taxon>
        <taxon>Bacilli</taxon>
        <taxon>Bacillales</taxon>
        <taxon>Paenibacillaceae</taxon>
        <taxon>Paenibacillus</taxon>
    </lineage>
</organism>
<evidence type="ECO:0000313" key="2">
    <source>
        <dbReference type="EMBL" id="MFB5680737.1"/>
    </source>
</evidence>
<dbReference type="EMBL" id="JBHILM010000006">
    <property type="protein sequence ID" value="MFB5680737.1"/>
    <property type="molecule type" value="Genomic_DNA"/>
</dbReference>
<dbReference type="Gene3D" id="3.40.50.720">
    <property type="entry name" value="NAD(P)-binding Rossmann-like Domain"/>
    <property type="match status" value="1"/>
</dbReference>
<dbReference type="Pfam" id="PF02558">
    <property type="entry name" value="ApbA"/>
    <property type="match status" value="1"/>
</dbReference>
<dbReference type="Proteomes" id="UP001580407">
    <property type="component" value="Unassembled WGS sequence"/>
</dbReference>
<accession>A0ABV5B4X0</accession>
<gene>
    <name evidence="2" type="ORF">ACE3NQ_07425</name>
</gene>
<dbReference type="RefSeq" id="WP_375524534.1">
    <property type="nucleotide sequence ID" value="NZ_JBHILM010000006.1"/>
</dbReference>
<feature type="domain" description="Ketopantoate reductase N-terminal" evidence="1">
    <location>
        <begin position="8"/>
        <end position="113"/>
    </location>
</feature>
<name>A0ABV5B4X0_9BACL</name>
<protein>
    <submittedName>
        <fullName evidence="2">Ketopantoate reductase family protein</fullName>
    </submittedName>
</protein>
<comment type="caution">
    <text evidence="2">The sequence shown here is derived from an EMBL/GenBank/DDBJ whole genome shotgun (WGS) entry which is preliminary data.</text>
</comment>
<proteinExistence type="predicted"/>
<keyword evidence="3" id="KW-1185">Reference proteome</keyword>
<dbReference type="InterPro" id="IPR013332">
    <property type="entry name" value="KPR_N"/>
</dbReference>
<evidence type="ECO:0000259" key="1">
    <source>
        <dbReference type="Pfam" id="PF02558"/>
    </source>
</evidence>